<protein>
    <recommendedName>
        <fullName evidence="1">CO dehydrogenase flavoprotein C-terminal domain-containing protein</fullName>
    </recommendedName>
</protein>
<dbReference type="Proteomes" id="UP001649230">
    <property type="component" value="Chromosome"/>
</dbReference>
<proteinExistence type="predicted"/>
<dbReference type="RefSeq" id="WP_235119043.1">
    <property type="nucleotide sequence ID" value="NZ_CP090978.1"/>
</dbReference>
<evidence type="ECO:0000313" key="3">
    <source>
        <dbReference type="Proteomes" id="UP001649230"/>
    </source>
</evidence>
<dbReference type="SUPFAM" id="SSF55447">
    <property type="entry name" value="CO dehydrogenase flavoprotein C-terminal domain-like"/>
    <property type="match status" value="1"/>
</dbReference>
<dbReference type="EMBL" id="CP090978">
    <property type="protein sequence ID" value="UJF32700.1"/>
    <property type="molecule type" value="Genomic_DNA"/>
</dbReference>
<reference evidence="2 3" key="1">
    <citation type="journal article" date="2024" name="Int. J. Syst. Evol. Microbiol.">
        <title>Paenibacillus hexagrammi sp. nov., a novel bacterium isolated from the gut content of Hexagrammos agrammus.</title>
        <authorList>
            <person name="Jung H.K."/>
            <person name="Kim D.G."/>
            <person name="Zin H."/>
            <person name="Park J."/>
            <person name="Jung H."/>
            <person name="Kim Y.O."/>
            <person name="Kong H.J."/>
            <person name="Kim J.W."/>
            <person name="Kim Y.S."/>
        </authorList>
    </citation>
    <scope>NUCLEOTIDE SEQUENCE [LARGE SCALE GENOMIC DNA]</scope>
    <source>
        <strain evidence="2 3">YPD9-1</strain>
    </source>
</reference>
<organism evidence="2 3">
    <name type="scientific">Paenibacillus hexagrammi</name>
    <dbReference type="NCBI Taxonomy" id="2908839"/>
    <lineage>
        <taxon>Bacteria</taxon>
        <taxon>Bacillati</taxon>
        <taxon>Bacillota</taxon>
        <taxon>Bacilli</taxon>
        <taxon>Bacillales</taxon>
        <taxon>Paenibacillaceae</taxon>
        <taxon>Paenibacillus</taxon>
    </lineage>
</organism>
<gene>
    <name evidence="2" type="ORF">L0M14_24255</name>
</gene>
<evidence type="ECO:0000259" key="1">
    <source>
        <dbReference type="Pfam" id="PF03450"/>
    </source>
</evidence>
<dbReference type="InterPro" id="IPR005107">
    <property type="entry name" value="CO_DH_flav_C"/>
</dbReference>
<dbReference type="Gene3D" id="3.30.390.50">
    <property type="entry name" value="CO dehydrogenase flavoprotein, C-terminal domain"/>
    <property type="match status" value="1"/>
</dbReference>
<dbReference type="Pfam" id="PF03450">
    <property type="entry name" value="CO_deh_flav_C"/>
    <property type="match status" value="1"/>
</dbReference>
<dbReference type="InterPro" id="IPR036683">
    <property type="entry name" value="CO_DH_flav_C_dom_sf"/>
</dbReference>
<keyword evidence="3" id="KW-1185">Reference proteome</keyword>
<evidence type="ECO:0000313" key="2">
    <source>
        <dbReference type="EMBL" id="UJF32700.1"/>
    </source>
</evidence>
<feature type="domain" description="CO dehydrogenase flavoprotein C-terminal" evidence="1">
    <location>
        <begin position="3"/>
        <end position="83"/>
    </location>
</feature>
<sequence length="100" mass="10797">MTIAGRVQLEVDGRIVAAALAAGGGPTLPVRLHAAERMLANQLVTKSLLKEVHSVVMNEFQAIADDYASVHYRKMTAANLLVSEIYQAWRKGGDCHVGQP</sequence>
<name>A0ABY3SH61_9BACL</name>
<accession>A0ABY3SH61</accession>